<dbReference type="EMBL" id="JAEACU010000007">
    <property type="protein sequence ID" value="KAH7522447.1"/>
    <property type="molecule type" value="Genomic_DNA"/>
</dbReference>
<dbReference type="Proteomes" id="UP000813462">
    <property type="component" value="Unassembled WGS sequence"/>
</dbReference>
<organism evidence="1 2">
    <name type="scientific">Ziziphus jujuba var. spinosa</name>
    <dbReference type="NCBI Taxonomy" id="714518"/>
    <lineage>
        <taxon>Eukaryota</taxon>
        <taxon>Viridiplantae</taxon>
        <taxon>Streptophyta</taxon>
        <taxon>Embryophyta</taxon>
        <taxon>Tracheophyta</taxon>
        <taxon>Spermatophyta</taxon>
        <taxon>Magnoliopsida</taxon>
        <taxon>eudicotyledons</taxon>
        <taxon>Gunneridae</taxon>
        <taxon>Pentapetalae</taxon>
        <taxon>rosids</taxon>
        <taxon>fabids</taxon>
        <taxon>Rosales</taxon>
        <taxon>Rhamnaceae</taxon>
        <taxon>Paliureae</taxon>
        <taxon>Ziziphus</taxon>
    </lineage>
</organism>
<evidence type="ECO:0000313" key="2">
    <source>
        <dbReference type="Proteomes" id="UP000813462"/>
    </source>
</evidence>
<gene>
    <name evidence="1" type="ORF">FEM48_Zijuj07G0139300</name>
</gene>
<name>A0A978V514_ZIZJJ</name>
<protein>
    <submittedName>
        <fullName evidence="1">Uncharacterized protein</fullName>
    </submittedName>
</protein>
<evidence type="ECO:0000313" key="1">
    <source>
        <dbReference type="EMBL" id="KAH7522447.1"/>
    </source>
</evidence>
<accession>A0A978V514</accession>
<reference evidence="1" key="1">
    <citation type="journal article" date="2021" name="Front. Plant Sci.">
        <title>Chromosome-Scale Genome Assembly for Chinese Sour Jujube and Insights Into Its Genome Evolution and Domestication Signature.</title>
        <authorList>
            <person name="Shen L.-Y."/>
            <person name="Luo H."/>
            <person name="Wang X.-L."/>
            <person name="Wang X.-M."/>
            <person name="Qiu X.-J."/>
            <person name="Liu H."/>
            <person name="Zhou S.-S."/>
            <person name="Jia K.-H."/>
            <person name="Nie S."/>
            <person name="Bao Y.-T."/>
            <person name="Zhang R.-G."/>
            <person name="Yun Q.-Z."/>
            <person name="Chai Y.-H."/>
            <person name="Lu J.-Y."/>
            <person name="Li Y."/>
            <person name="Zhao S.-W."/>
            <person name="Mao J.-F."/>
            <person name="Jia S.-G."/>
            <person name="Mao Y.-M."/>
        </authorList>
    </citation>
    <scope>NUCLEOTIDE SEQUENCE</scope>
    <source>
        <strain evidence="1">AT0</strain>
        <tissue evidence="1">Leaf</tissue>
    </source>
</reference>
<proteinExistence type="predicted"/>
<comment type="caution">
    <text evidence="1">The sequence shown here is derived from an EMBL/GenBank/DDBJ whole genome shotgun (WGS) entry which is preliminary data.</text>
</comment>
<dbReference type="AlphaFoldDB" id="A0A978V514"/>
<sequence>MASSTAKLTFRVVMVDHSGSEFYSGFSMGFSGISQIVLEAQKSVGWYHDESDSGIRDVRVGKKAVARRLL</sequence>